<dbReference type="EMBL" id="BJWL01000007">
    <property type="protein sequence ID" value="GFY91431.1"/>
    <property type="molecule type" value="Genomic_DNA"/>
</dbReference>
<evidence type="ECO:0000256" key="2">
    <source>
        <dbReference type="ARBA" id="ARBA00010199"/>
    </source>
</evidence>
<protein>
    <submittedName>
        <fullName evidence="7">MATE efflux family protein</fullName>
    </submittedName>
</protein>
<keyword evidence="8" id="KW-1185">Reference proteome</keyword>
<dbReference type="OrthoDB" id="2126698at2759"/>
<dbReference type="Pfam" id="PF01554">
    <property type="entry name" value="MatE"/>
    <property type="match status" value="2"/>
</dbReference>
<keyword evidence="5 6" id="KW-0472">Membrane</keyword>
<dbReference type="GO" id="GO:1990961">
    <property type="term" value="P:xenobiotic detoxification by transmembrane export across the plasma membrane"/>
    <property type="evidence" value="ECO:0007669"/>
    <property type="project" value="InterPro"/>
</dbReference>
<dbReference type="PANTHER" id="PTHR11206">
    <property type="entry name" value="MULTIDRUG RESISTANCE PROTEIN"/>
    <property type="match status" value="1"/>
</dbReference>
<feature type="transmembrane region" description="Helical" evidence="6">
    <location>
        <begin position="321"/>
        <end position="342"/>
    </location>
</feature>
<evidence type="ECO:0000256" key="3">
    <source>
        <dbReference type="ARBA" id="ARBA00022692"/>
    </source>
</evidence>
<feature type="transmembrane region" description="Helical" evidence="6">
    <location>
        <begin position="170"/>
        <end position="191"/>
    </location>
</feature>
<dbReference type="GO" id="GO:0042910">
    <property type="term" value="F:xenobiotic transmembrane transporter activity"/>
    <property type="evidence" value="ECO:0007669"/>
    <property type="project" value="InterPro"/>
</dbReference>
<dbReference type="GO" id="GO:0016020">
    <property type="term" value="C:membrane"/>
    <property type="evidence" value="ECO:0007669"/>
    <property type="project" value="UniProtKB-SubCell"/>
</dbReference>
<comment type="similarity">
    <text evidence="2">Belongs to the multi antimicrobial extrusion (MATE) (TC 2.A.66.1) family.</text>
</comment>
<evidence type="ECO:0000256" key="1">
    <source>
        <dbReference type="ARBA" id="ARBA00004141"/>
    </source>
</evidence>
<feature type="transmembrane region" description="Helical" evidence="6">
    <location>
        <begin position="198"/>
        <end position="219"/>
    </location>
</feature>
<dbReference type="CDD" id="cd13132">
    <property type="entry name" value="MATE_eukaryotic"/>
    <property type="match status" value="1"/>
</dbReference>
<dbReference type="GO" id="GO:0015297">
    <property type="term" value="F:antiporter activity"/>
    <property type="evidence" value="ECO:0007669"/>
    <property type="project" value="InterPro"/>
</dbReference>
<evidence type="ECO:0000313" key="8">
    <source>
        <dbReference type="Proteomes" id="UP000585474"/>
    </source>
</evidence>
<feature type="transmembrane region" description="Helical" evidence="6">
    <location>
        <begin position="393"/>
        <end position="416"/>
    </location>
</feature>
<sequence>MEEITKQPLLTPYRRSFSSQSSSFVADEDDIQPIQNARDFFGEFLLESKKLWFLAGPAIFTSVCQYSLGAITQVFAGHVGTIELAAVSVENSVIAGFSFGLLLGMGSALETLCGQAFGAGQLDMLGVYMQRSWVILDATAVALTFFYIFATPFLKLIGQTPEISEAAGTFAVWMIPQLFAYAMVFPLAKFLQAQSKMMAMAVIGAAALVLHTVFSWLLMLKLGMGLVGAAIMLNASWWFIVGAQLLYVLSGTCGRAWSGFSWKAFHNLWGFVKLSLASAIMLCMNILGWTIMVAIGFNAAISVRVSNELGAAHPRTAKFSVVVASITSVIIGLLMALVLVIFRRQYPDLFSDSVEVTQVVYSLTPLLGVSIVINSLQPTLSGVAIGAGWQAYVAYVNIGCYYIFGIPLGLVLGYIFDMGVTDQLEQRGTL</sequence>
<evidence type="ECO:0000313" key="7">
    <source>
        <dbReference type="EMBL" id="GFY91431.1"/>
    </source>
</evidence>
<dbReference type="InterPro" id="IPR045069">
    <property type="entry name" value="MATE_euk"/>
</dbReference>
<feature type="transmembrane region" description="Helical" evidence="6">
    <location>
        <begin position="354"/>
        <end position="373"/>
    </location>
</feature>
<dbReference type="InterPro" id="IPR002528">
    <property type="entry name" value="MATE_fam"/>
</dbReference>
<accession>A0A7J0EYB1</accession>
<comment type="subcellular location">
    <subcellularLocation>
        <location evidence="1">Membrane</location>
        <topology evidence="1">Multi-pass membrane protein</topology>
    </subcellularLocation>
</comment>
<keyword evidence="4 6" id="KW-1133">Transmembrane helix</keyword>
<feature type="transmembrane region" description="Helical" evidence="6">
    <location>
        <begin position="133"/>
        <end position="150"/>
    </location>
</feature>
<feature type="transmembrane region" description="Helical" evidence="6">
    <location>
        <begin position="270"/>
        <end position="301"/>
    </location>
</feature>
<comment type="caution">
    <text evidence="7">The sequence shown here is derived from an EMBL/GenBank/DDBJ whole genome shotgun (WGS) entry which is preliminary data.</text>
</comment>
<proteinExistence type="inferred from homology"/>
<evidence type="ECO:0000256" key="4">
    <source>
        <dbReference type="ARBA" id="ARBA00022989"/>
    </source>
</evidence>
<evidence type="ECO:0000256" key="5">
    <source>
        <dbReference type="ARBA" id="ARBA00023136"/>
    </source>
</evidence>
<feature type="transmembrane region" description="Helical" evidence="6">
    <location>
        <begin position="225"/>
        <end position="249"/>
    </location>
</feature>
<organism evidence="7 8">
    <name type="scientific">Actinidia rufa</name>
    <dbReference type="NCBI Taxonomy" id="165716"/>
    <lineage>
        <taxon>Eukaryota</taxon>
        <taxon>Viridiplantae</taxon>
        <taxon>Streptophyta</taxon>
        <taxon>Embryophyta</taxon>
        <taxon>Tracheophyta</taxon>
        <taxon>Spermatophyta</taxon>
        <taxon>Magnoliopsida</taxon>
        <taxon>eudicotyledons</taxon>
        <taxon>Gunneridae</taxon>
        <taxon>Pentapetalae</taxon>
        <taxon>asterids</taxon>
        <taxon>Ericales</taxon>
        <taxon>Actinidiaceae</taxon>
        <taxon>Actinidia</taxon>
    </lineage>
</organism>
<dbReference type="AlphaFoldDB" id="A0A7J0EYB1"/>
<reference evidence="7 8" key="1">
    <citation type="submission" date="2019-07" db="EMBL/GenBank/DDBJ databases">
        <title>De Novo Assembly of kiwifruit Actinidia rufa.</title>
        <authorList>
            <person name="Sugita-Konishi S."/>
            <person name="Sato K."/>
            <person name="Mori E."/>
            <person name="Abe Y."/>
            <person name="Kisaki G."/>
            <person name="Hamano K."/>
            <person name="Suezawa K."/>
            <person name="Otani M."/>
            <person name="Fukuda T."/>
            <person name="Manabe T."/>
            <person name="Gomi K."/>
            <person name="Tabuchi M."/>
            <person name="Akimitsu K."/>
            <person name="Kataoka I."/>
        </authorList>
    </citation>
    <scope>NUCLEOTIDE SEQUENCE [LARGE SCALE GENOMIC DNA]</scope>
    <source>
        <strain evidence="8">cv. Fuchu</strain>
    </source>
</reference>
<name>A0A7J0EYB1_9ERIC</name>
<keyword evidence="3 6" id="KW-0812">Transmembrane</keyword>
<gene>
    <name evidence="7" type="ORF">Acr_07g0016270</name>
</gene>
<evidence type="ECO:0000256" key="6">
    <source>
        <dbReference type="SAM" id="Phobius"/>
    </source>
</evidence>
<dbReference type="Proteomes" id="UP000585474">
    <property type="component" value="Unassembled WGS sequence"/>
</dbReference>